<dbReference type="CDD" id="cd06223">
    <property type="entry name" value="PRTases_typeI"/>
    <property type="match status" value="1"/>
</dbReference>
<evidence type="ECO:0000256" key="3">
    <source>
        <dbReference type="ARBA" id="ARBA00004669"/>
    </source>
</evidence>
<evidence type="ECO:0000313" key="18">
    <source>
        <dbReference type="Proteomes" id="UP000018542"/>
    </source>
</evidence>
<dbReference type="GO" id="GO:0000166">
    <property type="term" value="F:nucleotide binding"/>
    <property type="evidence" value="ECO:0007669"/>
    <property type="project" value="UniProtKB-KW"/>
</dbReference>
<comment type="cofactor">
    <cofactor evidence="1 15">
        <name>Mg(2+)</name>
        <dbReference type="ChEBI" id="CHEBI:18420"/>
    </cofactor>
</comment>
<dbReference type="OrthoDB" id="9802824at2"/>
<dbReference type="GO" id="GO:0032264">
    <property type="term" value="P:IMP salvage"/>
    <property type="evidence" value="ECO:0007669"/>
    <property type="project" value="UniProtKB-UniPathway"/>
</dbReference>
<dbReference type="NCBIfam" id="TIGR01203">
    <property type="entry name" value="HGPRTase"/>
    <property type="match status" value="1"/>
</dbReference>
<dbReference type="InterPro" id="IPR029057">
    <property type="entry name" value="PRTase-like"/>
</dbReference>
<evidence type="ECO:0000256" key="2">
    <source>
        <dbReference type="ARBA" id="ARBA00004496"/>
    </source>
</evidence>
<dbReference type="GO" id="GO:0032263">
    <property type="term" value="P:GMP salvage"/>
    <property type="evidence" value="ECO:0007669"/>
    <property type="project" value="TreeGrafter"/>
</dbReference>
<dbReference type="EC" id="2.4.2.8" evidence="5 15"/>
<evidence type="ECO:0000313" key="17">
    <source>
        <dbReference type="EMBL" id="AHB47584.1"/>
    </source>
</evidence>
<evidence type="ECO:0000256" key="13">
    <source>
        <dbReference type="ARBA" id="ARBA00048811"/>
    </source>
</evidence>
<dbReference type="AlphaFoldDB" id="V5SC87"/>
<dbReference type="GO" id="GO:0006178">
    <property type="term" value="P:guanine salvage"/>
    <property type="evidence" value="ECO:0007669"/>
    <property type="project" value="TreeGrafter"/>
</dbReference>
<dbReference type="GO" id="GO:0006166">
    <property type="term" value="P:purine ribonucleoside salvage"/>
    <property type="evidence" value="ECO:0007669"/>
    <property type="project" value="UniProtKB-KW"/>
</dbReference>
<dbReference type="PANTHER" id="PTHR43340:SF1">
    <property type="entry name" value="HYPOXANTHINE PHOSPHORIBOSYLTRANSFERASE"/>
    <property type="match status" value="1"/>
</dbReference>
<dbReference type="EMBL" id="CP006912">
    <property type="protein sequence ID" value="AHB47584.1"/>
    <property type="molecule type" value="Genomic_DNA"/>
</dbReference>
<comment type="similarity">
    <text evidence="4 15">Belongs to the purine/pyrimidine phosphoribosyltransferase family.</text>
</comment>
<keyword evidence="8 15" id="KW-0808">Transferase</keyword>
<keyword evidence="10 15" id="KW-0660">Purine salvage</keyword>
<evidence type="ECO:0000256" key="12">
    <source>
        <dbReference type="ARBA" id="ARBA00022842"/>
    </source>
</evidence>
<comment type="catalytic activity">
    <reaction evidence="14">
        <text>IMP + diphosphate = hypoxanthine + 5-phospho-alpha-D-ribose 1-diphosphate</text>
        <dbReference type="Rhea" id="RHEA:17973"/>
        <dbReference type="ChEBI" id="CHEBI:17368"/>
        <dbReference type="ChEBI" id="CHEBI:33019"/>
        <dbReference type="ChEBI" id="CHEBI:58017"/>
        <dbReference type="ChEBI" id="CHEBI:58053"/>
        <dbReference type="EC" id="2.4.2.8"/>
    </reaction>
    <physiologicalReaction direction="right-to-left" evidence="14">
        <dbReference type="Rhea" id="RHEA:17975"/>
    </physiologicalReaction>
</comment>
<accession>V5SC87</accession>
<dbReference type="InterPro" id="IPR050408">
    <property type="entry name" value="HGPRT"/>
</dbReference>
<dbReference type="PANTHER" id="PTHR43340">
    <property type="entry name" value="HYPOXANTHINE-GUANINE PHOSPHORIBOSYLTRANSFERASE"/>
    <property type="match status" value="1"/>
</dbReference>
<dbReference type="SUPFAM" id="SSF53271">
    <property type="entry name" value="PRTase-like"/>
    <property type="match status" value="1"/>
</dbReference>
<evidence type="ECO:0000259" key="16">
    <source>
        <dbReference type="Pfam" id="PF00156"/>
    </source>
</evidence>
<evidence type="ECO:0000256" key="6">
    <source>
        <dbReference type="ARBA" id="ARBA00022490"/>
    </source>
</evidence>
<protein>
    <recommendedName>
        <fullName evidence="5 15">Hypoxanthine phosphoribosyltransferase</fullName>
        <ecNumber evidence="5 15">2.4.2.8</ecNumber>
    </recommendedName>
</protein>
<proteinExistence type="inferred from homology"/>
<dbReference type="RefSeq" id="WP_023785989.1">
    <property type="nucleotide sequence ID" value="NC_022997.1"/>
</dbReference>
<evidence type="ECO:0000256" key="10">
    <source>
        <dbReference type="ARBA" id="ARBA00022726"/>
    </source>
</evidence>
<organism evidence="17 18">
    <name type="scientific">Hyphomicrobium nitrativorans NL23</name>
    <dbReference type="NCBI Taxonomy" id="1029756"/>
    <lineage>
        <taxon>Bacteria</taxon>
        <taxon>Pseudomonadati</taxon>
        <taxon>Pseudomonadota</taxon>
        <taxon>Alphaproteobacteria</taxon>
        <taxon>Hyphomicrobiales</taxon>
        <taxon>Hyphomicrobiaceae</taxon>
        <taxon>Hyphomicrobium</taxon>
    </lineage>
</organism>
<dbReference type="GO" id="GO:0046100">
    <property type="term" value="P:hypoxanthine metabolic process"/>
    <property type="evidence" value="ECO:0007669"/>
    <property type="project" value="TreeGrafter"/>
</dbReference>
<dbReference type="KEGG" id="hni:W911_02830"/>
<sequence length="185" mass="20414">MTDLTSGRALELEVIYSADSIAERLEVLAKEIAGLKLERPMVVAVLKGSFVFAADLIRALHRAGLEPEVDFLTLSSYRKSRTSSGKVEILRDLDLGVEGRNVILVDDVLDSGRTLVFAKDLISARGAERILTCVLIDKKVPRAVDVKADFSAFDGNEEFVVGYGMDVAHRYRELPFVGRMVAKEQ</sequence>
<keyword evidence="6 15" id="KW-0963">Cytoplasm</keyword>
<comment type="subcellular location">
    <subcellularLocation>
        <location evidence="2 15">Cytoplasm</location>
    </subcellularLocation>
</comment>
<comment type="catalytic activity">
    <reaction evidence="13">
        <text>GMP + diphosphate = guanine + 5-phospho-alpha-D-ribose 1-diphosphate</text>
        <dbReference type="Rhea" id="RHEA:25424"/>
        <dbReference type="ChEBI" id="CHEBI:16235"/>
        <dbReference type="ChEBI" id="CHEBI:33019"/>
        <dbReference type="ChEBI" id="CHEBI:58017"/>
        <dbReference type="ChEBI" id="CHEBI:58115"/>
        <dbReference type="EC" id="2.4.2.8"/>
    </reaction>
    <physiologicalReaction direction="right-to-left" evidence="13">
        <dbReference type="Rhea" id="RHEA:25426"/>
    </physiologicalReaction>
</comment>
<name>V5SC87_9HYPH</name>
<dbReference type="InterPro" id="IPR005904">
    <property type="entry name" value="Hxn_phspho_trans"/>
</dbReference>
<dbReference type="GO" id="GO:0005829">
    <property type="term" value="C:cytosol"/>
    <property type="evidence" value="ECO:0007669"/>
    <property type="project" value="TreeGrafter"/>
</dbReference>
<dbReference type="STRING" id="1029756.W911_02830"/>
<evidence type="ECO:0000256" key="7">
    <source>
        <dbReference type="ARBA" id="ARBA00022676"/>
    </source>
</evidence>
<dbReference type="GO" id="GO:0000287">
    <property type="term" value="F:magnesium ion binding"/>
    <property type="evidence" value="ECO:0007669"/>
    <property type="project" value="TreeGrafter"/>
</dbReference>
<keyword evidence="18" id="KW-1185">Reference proteome</keyword>
<gene>
    <name evidence="17" type="ORF">W911_02830</name>
</gene>
<dbReference type="InterPro" id="IPR000836">
    <property type="entry name" value="PRTase_dom"/>
</dbReference>
<comment type="pathway">
    <text evidence="3 15">Purine metabolism; IMP biosynthesis via salvage pathway; IMP from hypoxanthine: step 1/1.</text>
</comment>
<dbReference type="Gene3D" id="3.40.50.2020">
    <property type="match status" value="1"/>
</dbReference>
<dbReference type="UniPathway" id="UPA00591">
    <property type="reaction ID" value="UER00648"/>
</dbReference>
<evidence type="ECO:0000256" key="14">
    <source>
        <dbReference type="ARBA" id="ARBA00049402"/>
    </source>
</evidence>
<reference evidence="17 18" key="1">
    <citation type="journal article" date="2014" name="Genome Announc.">
        <title>Complete Genome Sequence of Hyphomicrobium nitrativorans Strain NL23, a Denitrifying Bacterium Isolated from Biofilm of a Methanol-Fed Denitrification System Treating Seawater at the Montreal Biodome.</title>
        <authorList>
            <person name="Martineau C."/>
            <person name="Villeneuve C."/>
            <person name="Mauffrey F."/>
            <person name="Villemur R."/>
        </authorList>
    </citation>
    <scope>NUCLEOTIDE SEQUENCE [LARGE SCALE GENOMIC DNA]</scope>
    <source>
        <strain evidence="17">NL23</strain>
    </source>
</reference>
<feature type="domain" description="Phosphoribosyltransferase" evidence="16">
    <location>
        <begin position="21"/>
        <end position="166"/>
    </location>
</feature>
<evidence type="ECO:0000256" key="5">
    <source>
        <dbReference type="ARBA" id="ARBA00011895"/>
    </source>
</evidence>
<evidence type="ECO:0000256" key="11">
    <source>
        <dbReference type="ARBA" id="ARBA00022741"/>
    </source>
</evidence>
<evidence type="ECO:0000256" key="1">
    <source>
        <dbReference type="ARBA" id="ARBA00001946"/>
    </source>
</evidence>
<dbReference type="GO" id="GO:0052657">
    <property type="term" value="F:guanine phosphoribosyltransferase activity"/>
    <property type="evidence" value="ECO:0007669"/>
    <property type="project" value="RHEA"/>
</dbReference>
<evidence type="ECO:0000256" key="8">
    <source>
        <dbReference type="ARBA" id="ARBA00022679"/>
    </source>
</evidence>
<evidence type="ECO:0000256" key="4">
    <source>
        <dbReference type="ARBA" id="ARBA00008391"/>
    </source>
</evidence>
<dbReference type="GO" id="GO:0004422">
    <property type="term" value="F:hypoxanthine phosphoribosyltransferase activity"/>
    <property type="evidence" value="ECO:0007669"/>
    <property type="project" value="InterPro"/>
</dbReference>
<keyword evidence="12 15" id="KW-0460">Magnesium</keyword>
<dbReference type="Pfam" id="PF00156">
    <property type="entry name" value="Pribosyltran"/>
    <property type="match status" value="1"/>
</dbReference>
<keyword evidence="9 15" id="KW-0479">Metal-binding</keyword>
<evidence type="ECO:0000256" key="15">
    <source>
        <dbReference type="RuleBase" id="RU364099"/>
    </source>
</evidence>
<dbReference type="PATRIC" id="fig|1029756.8.peg.597"/>
<evidence type="ECO:0000256" key="9">
    <source>
        <dbReference type="ARBA" id="ARBA00022723"/>
    </source>
</evidence>
<keyword evidence="7 15" id="KW-0328">Glycosyltransferase</keyword>
<dbReference type="Proteomes" id="UP000018542">
    <property type="component" value="Chromosome"/>
</dbReference>
<dbReference type="HOGENOM" id="CLU_073615_0_1_5"/>
<keyword evidence="11 15" id="KW-0547">Nucleotide-binding</keyword>